<keyword evidence="14" id="KW-1185">Reference proteome</keyword>
<evidence type="ECO:0000256" key="6">
    <source>
        <dbReference type="ARBA" id="ARBA00022759"/>
    </source>
</evidence>
<name>A0AAE0YVX9_9GAST</name>
<evidence type="ECO:0000256" key="10">
    <source>
        <dbReference type="ARBA" id="ARBA00023163"/>
    </source>
</evidence>
<dbReference type="SUPFAM" id="SSF56672">
    <property type="entry name" value="DNA/RNA polymerases"/>
    <property type="match status" value="1"/>
</dbReference>
<keyword evidence="3" id="KW-0808">Transferase</keyword>
<accession>A0AAE0YVX9</accession>
<dbReference type="InterPro" id="IPR053134">
    <property type="entry name" value="RNA-dir_DNA_polymerase"/>
</dbReference>
<evidence type="ECO:0000256" key="8">
    <source>
        <dbReference type="ARBA" id="ARBA00022918"/>
    </source>
</evidence>
<proteinExistence type="predicted"/>
<dbReference type="GO" id="GO:0006508">
    <property type="term" value="P:proteolysis"/>
    <property type="evidence" value="ECO:0007669"/>
    <property type="project" value="UniProtKB-KW"/>
</dbReference>
<evidence type="ECO:0000256" key="2">
    <source>
        <dbReference type="ARBA" id="ARBA00022670"/>
    </source>
</evidence>
<dbReference type="GO" id="GO:0005634">
    <property type="term" value="C:nucleus"/>
    <property type="evidence" value="ECO:0007669"/>
    <property type="project" value="UniProtKB-SubCell"/>
</dbReference>
<dbReference type="Gene3D" id="3.10.10.10">
    <property type="entry name" value="HIV Type 1 Reverse Transcriptase, subunit A, domain 1"/>
    <property type="match status" value="1"/>
</dbReference>
<reference evidence="13" key="1">
    <citation type="journal article" date="2023" name="G3 (Bethesda)">
        <title>A reference genome for the long-term kleptoplast-retaining sea slug Elysia crispata morphotype clarki.</title>
        <authorList>
            <person name="Eastman K.E."/>
            <person name="Pendleton A.L."/>
            <person name="Shaikh M.A."/>
            <person name="Suttiyut T."/>
            <person name="Ogas R."/>
            <person name="Tomko P."/>
            <person name="Gavelis G."/>
            <person name="Widhalm J.R."/>
            <person name="Wisecaver J.H."/>
        </authorList>
    </citation>
    <scope>NUCLEOTIDE SEQUENCE</scope>
    <source>
        <strain evidence="13">ECLA1</strain>
    </source>
</reference>
<keyword evidence="11" id="KW-0539">Nucleus</keyword>
<keyword evidence="4" id="KW-0548">Nucleotidyltransferase</keyword>
<dbReference type="PANTHER" id="PTHR24559:SF444">
    <property type="entry name" value="REVERSE TRANSCRIPTASE DOMAIN-CONTAINING PROTEIN"/>
    <property type="match status" value="1"/>
</dbReference>
<keyword evidence="9" id="KW-0805">Transcription regulation</keyword>
<comment type="caution">
    <text evidence="13">The sequence shown here is derived from an EMBL/GenBank/DDBJ whole genome shotgun (WGS) entry which is preliminary data.</text>
</comment>
<evidence type="ECO:0000256" key="5">
    <source>
        <dbReference type="ARBA" id="ARBA00022722"/>
    </source>
</evidence>
<keyword evidence="8" id="KW-0695">RNA-directed DNA polymerase</keyword>
<evidence type="ECO:0000256" key="4">
    <source>
        <dbReference type="ARBA" id="ARBA00022695"/>
    </source>
</evidence>
<dbReference type="GO" id="GO:0046982">
    <property type="term" value="F:protein heterodimerization activity"/>
    <property type="evidence" value="ECO:0007669"/>
    <property type="project" value="InterPro"/>
</dbReference>
<gene>
    <name evidence="13" type="ORF">RRG08_036529</name>
</gene>
<keyword evidence="6" id="KW-0255">Endonuclease</keyword>
<dbReference type="Pfam" id="PF00078">
    <property type="entry name" value="RVT_1"/>
    <property type="match status" value="1"/>
</dbReference>
<dbReference type="GO" id="GO:0004519">
    <property type="term" value="F:endonuclease activity"/>
    <property type="evidence" value="ECO:0007669"/>
    <property type="project" value="UniProtKB-KW"/>
</dbReference>
<evidence type="ECO:0000256" key="1">
    <source>
        <dbReference type="ARBA" id="ARBA00004123"/>
    </source>
</evidence>
<dbReference type="AlphaFoldDB" id="A0AAE0YVX9"/>
<keyword evidence="2" id="KW-0645">Protease</keyword>
<dbReference type="Proteomes" id="UP001283361">
    <property type="component" value="Unassembled WGS sequence"/>
</dbReference>
<dbReference type="GO" id="GO:0008233">
    <property type="term" value="F:peptidase activity"/>
    <property type="evidence" value="ECO:0007669"/>
    <property type="project" value="UniProtKB-KW"/>
</dbReference>
<dbReference type="CDD" id="cd07978">
    <property type="entry name" value="HFD_TAF13"/>
    <property type="match status" value="1"/>
</dbReference>
<dbReference type="Gene3D" id="3.30.70.270">
    <property type="match status" value="1"/>
</dbReference>
<dbReference type="GO" id="GO:0003964">
    <property type="term" value="F:RNA-directed DNA polymerase activity"/>
    <property type="evidence" value="ECO:0007669"/>
    <property type="project" value="UniProtKB-KW"/>
</dbReference>
<sequence>MIELTFTTTFRLRRQKTKVVEVEISNLEREFLLQKVNKWFGFGDSGKPLQETALLVEEVVHQQMVAMIHLAAEGPAMRGEKQITIEDILFLFRKNKRRMEWPFYDVREIAIKSCDDGGEGIEINSIYRAPQKYREITRSHDINVKTVLAFYAAEEGILHVSAEKALLQGGDGETTKPDSEEPACWRRGTRERMVAIGETKYFSTLDLSSGYHQMMMHPEDEEKTAFTTPFGFYRWKRLPIGLCNAPAQFSRLMQRVKNDRLLKIMVLCLDD</sequence>
<dbReference type="Gene3D" id="1.10.20.10">
    <property type="entry name" value="Histone, subunit A"/>
    <property type="match status" value="1"/>
</dbReference>
<keyword evidence="7" id="KW-0378">Hydrolase</keyword>
<dbReference type="EMBL" id="JAWDGP010005281">
    <property type="protein sequence ID" value="KAK3758258.1"/>
    <property type="molecule type" value="Genomic_DNA"/>
</dbReference>
<dbReference type="InterPro" id="IPR000477">
    <property type="entry name" value="RT_dom"/>
</dbReference>
<evidence type="ECO:0000259" key="12">
    <source>
        <dbReference type="Pfam" id="PF00078"/>
    </source>
</evidence>
<dbReference type="InterPro" id="IPR009072">
    <property type="entry name" value="Histone-fold"/>
</dbReference>
<dbReference type="FunFam" id="3.10.10.10:FF:000007">
    <property type="entry name" value="Retrovirus-related Pol polyprotein from transposon 17.6-like Protein"/>
    <property type="match status" value="1"/>
</dbReference>
<dbReference type="CDD" id="cd01647">
    <property type="entry name" value="RT_LTR"/>
    <property type="match status" value="1"/>
</dbReference>
<dbReference type="InterPro" id="IPR043128">
    <property type="entry name" value="Rev_trsase/Diguanyl_cyclase"/>
</dbReference>
<evidence type="ECO:0000256" key="7">
    <source>
        <dbReference type="ARBA" id="ARBA00022801"/>
    </source>
</evidence>
<keyword evidence="5" id="KW-0540">Nuclease</keyword>
<dbReference type="Pfam" id="PF02269">
    <property type="entry name" value="TFIID-18kDa"/>
    <property type="match status" value="1"/>
</dbReference>
<evidence type="ECO:0000256" key="11">
    <source>
        <dbReference type="ARBA" id="ARBA00023242"/>
    </source>
</evidence>
<evidence type="ECO:0000256" key="9">
    <source>
        <dbReference type="ARBA" id="ARBA00023015"/>
    </source>
</evidence>
<keyword evidence="10" id="KW-0804">Transcription</keyword>
<protein>
    <recommendedName>
        <fullName evidence="12">Reverse transcriptase domain-containing protein</fullName>
    </recommendedName>
</protein>
<comment type="subcellular location">
    <subcellularLocation>
        <location evidence="1">Nucleus</location>
    </subcellularLocation>
</comment>
<feature type="domain" description="Reverse transcriptase" evidence="12">
    <location>
        <begin position="190"/>
        <end position="262"/>
    </location>
</feature>
<dbReference type="InterPro" id="IPR043502">
    <property type="entry name" value="DNA/RNA_pol_sf"/>
</dbReference>
<dbReference type="InterPro" id="IPR003195">
    <property type="entry name" value="TFIID_TAF13"/>
</dbReference>
<dbReference type="PANTHER" id="PTHR24559">
    <property type="entry name" value="TRANSPOSON TY3-I GAG-POL POLYPROTEIN"/>
    <property type="match status" value="1"/>
</dbReference>
<evidence type="ECO:0000313" key="13">
    <source>
        <dbReference type="EMBL" id="KAK3758258.1"/>
    </source>
</evidence>
<organism evidence="13 14">
    <name type="scientific">Elysia crispata</name>
    <name type="common">lettuce slug</name>
    <dbReference type="NCBI Taxonomy" id="231223"/>
    <lineage>
        <taxon>Eukaryota</taxon>
        <taxon>Metazoa</taxon>
        <taxon>Spiralia</taxon>
        <taxon>Lophotrochozoa</taxon>
        <taxon>Mollusca</taxon>
        <taxon>Gastropoda</taxon>
        <taxon>Heterobranchia</taxon>
        <taxon>Euthyneura</taxon>
        <taxon>Panpulmonata</taxon>
        <taxon>Sacoglossa</taxon>
        <taxon>Placobranchoidea</taxon>
        <taxon>Plakobranchidae</taxon>
        <taxon>Elysia</taxon>
    </lineage>
</organism>
<dbReference type="GO" id="GO:0006366">
    <property type="term" value="P:transcription by RNA polymerase II"/>
    <property type="evidence" value="ECO:0007669"/>
    <property type="project" value="InterPro"/>
</dbReference>
<evidence type="ECO:0000313" key="14">
    <source>
        <dbReference type="Proteomes" id="UP001283361"/>
    </source>
</evidence>
<evidence type="ECO:0000256" key="3">
    <source>
        <dbReference type="ARBA" id="ARBA00022679"/>
    </source>
</evidence>